<dbReference type="InterPro" id="IPR017853">
    <property type="entry name" value="GH"/>
</dbReference>
<dbReference type="Pfam" id="PF05908">
    <property type="entry name" value="Gamma_PGA_hydro"/>
    <property type="match status" value="1"/>
</dbReference>
<proteinExistence type="predicted"/>
<comment type="caution">
    <text evidence="1">The sequence shown here is derived from an EMBL/GenBank/DDBJ whole genome shotgun (WGS) entry which is preliminary data.</text>
</comment>
<dbReference type="Gene3D" id="3.20.20.80">
    <property type="entry name" value="Glycosidases"/>
    <property type="match status" value="1"/>
</dbReference>
<accession>A0ABV6LLW3</accession>
<keyword evidence="2" id="KW-1185">Reference proteome</keyword>
<dbReference type="EMBL" id="JBHLTP010000004">
    <property type="protein sequence ID" value="MFC0523388.1"/>
    <property type="molecule type" value="Genomic_DNA"/>
</dbReference>
<organism evidence="1 2">
    <name type="scientific">Pontibacillus salicampi</name>
    <dbReference type="NCBI Taxonomy" id="1449801"/>
    <lineage>
        <taxon>Bacteria</taxon>
        <taxon>Bacillati</taxon>
        <taxon>Bacillota</taxon>
        <taxon>Bacilli</taxon>
        <taxon>Bacillales</taxon>
        <taxon>Bacillaceae</taxon>
        <taxon>Pontibacillus</taxon>
    </lineage>
</organism>
<dbReference type="SUPFAM" id="SSF51445">
    <property type="entry name" value="(Trans)glycosidases"/>
    <property type="match status" value="1"/>
</dbReference>
<sequence>MLKHKAKVMMFAVVLAGFLIYPIINKGGSPALKDYVPCDEDCQELSIVKNGSNIVLDGVQDSYRPSFTKQLVKDISGSTHNYYVFKDQDASSNTVAISALESSSSSITAASTKSAAIDTNITIETSEDSSSVTRIEGTNQQLKTTLAKFLEMQEFSVEVDSAPKEGLFTRWNPFKKKITSPQAKLILSETLVHQLEDKGNKEYLEYVMAVQDALNEHQVEKNVWIWKEEPIHQAEETVTFLSEQGVQNVYVHFKPNLGEGYPSFIKKATQAGMKVHALIGSPKWGLAAYTADAKKRIDLVQQYNDSVPANEQFVGIHFDVEPYTLDVWDQDREKVVNEWLQSTKEYTSYAKAFGYEVGAALPFWLDNEKVTSIHDHFYKEMMDLHDYVSLMSYRDQALGTNSITSISDQEILYANSPKVELGVELLPYEVENVTFDGKSNKELEQEVALVRKHYLDQKAQGFKGITIHSYTAWRTFLEH</sequence>
<keyword evidence="1" id="KW-0378">Hydrolase</keyword>
<dbReference type="Proteomes" id="UP001589836">
    <property type="component" value="Unassembled WGS sequence"/>
</dbReference>
<dbReference type="InterPro" id="IPR008585">
    <property type="entry name" value="Gamma_PGA_hydro"/>
</dbReference>
<protein>
    <submittedName>
        <fullName evidence="1">Poly-gamma-glutamate hydrolase family protein</fullName>
    </submittedName>
</protein>
<dbReference type="GO" id="GO:0016787">
    <property type="term" value="F:hydrolase activity"/>
    <property type="evidence" value="ECO:0007669"/>
    <property type="project" value="UniProtKB-KW"/>
</dbReference>
<evidence type="ECO:0000313" key="1">
    <source>
        <dbReference type="EMBL" id="MFC0523388.1"/>
    </source>
</evidence>
<dbReference type="RefSeq" id="WP_377346126.1">
    <property type="nucleotide sequence ID" value="NZ_JBHLTP010000004.1"/>
</dbReference>
<reference evidence="1 2" key="1">
    <citation type="submission" date="2024-09" db="EMBL/GenBank/DDBJ databases">
        <authorList>
            <person name="Sun Q."/>
            <person name="Mori K."/>
        </authorList>
    </citation>
    <scope>NUCLEOTIDE SEQUENCE [LARGE SCALE GENOMIC DNA]</scope>
    <source>
        <strain evidence="1 2">NCAIM B.02529</strain>
    </source>
</reference>
<gene>
    <name evidence="1" type="ORF">ACFFGV_07300</name>
</gene>
<name>A0ABV6LLW3_9BACI</name>
<evidence type="ECO:0000313" key="2">
    <source>
        <dbReference type="Proteomes" id="UP001589836"/>
    </source>
</evidence>